<name>A0ACC3AQT9_9EURO</name>
<evidence type="ECO:0000313" key="1">
    <source>
        <dbReference type="EMBL" id="KAK1140084.1"/>
    </source>
</evidence>
<organism evidence="1 2">
    <name type="scientific">Aspergillus melleus</name>
    <dbReference type="NCBI Taxonomy" id="138277"/>
    <lineage>
        <taxon>Eukaryota</taxon>
        <taxon>Fungi</taxon>
        <taxon>Dikarya</taxon>
        <taxon>Ascomycota</taxon>
        <taxon>Pezizomycotina</taxon>
        <taxon>Eurotiomycetes</taxon>
        <taxon>Eurotiomycetidae</taxon>
        <taxon>Eurotiales</taxon>
        <taxon>Aspergillaceae</taxon>
        <taxon>Aspergillus</taxon>
        <taxon>Aspergillus subgen. Circumdati</taxon>
    </lineage>
</organism>
<keyword evidence="2" id="KW-1185">Reference proteome</keyword>
<proteinExistence type="predicted"/>
<comment type="caution">
    <text evidence="1">The sequence shown here is derived from an EMBL/GenBank/DDBJ whole genome shotgun (WGS) entry which is preliminary data.</text>
</comment>
<accession>A0ACC3AQT9</accession>
<reference evidence="1 2" key="1">
    <citation type="journal article" date="2023" name="ACS Omega">
        <title>Identification of the Neoaspergillic Acid Biosynthesis Gene Cluster by Establishing an In Vitro CRISPR-Ribonucleoprotein Genetic System in Aspergillus melleus.</title>
        <authorList>
            <person name="Yuan B."/>
            <person name="Grau M.F."/>
            <person name="Murata R.M."/>
            <person name="Torok T."/>
            <person name="Venkateswaran K."/>
            <person name="Stajich J.E."/>
            <person name="Wang C.C.C."/>
        </authorList>
    </citation>
    <scope>NUCLEOTIDE SEQUENCE [LARGE SCALE GENOMIC DNA]</scope>
    <source>
        <strain evidence="1 2">IMV 1140</strain>
    </source>
</reference>
<evidence type="ECO:0000313" key="2">
    <source>
        <dbReference type="Proteomes" id="UP001177260"/>
    </source>
</evidence>
<gene>
    <name evidence="1" type="ORF">N8T08_010916</name>
</gene>
<protein>
    <submittedName>
        <fullName evidence="1">Uncharacterized protein</fullName>
    </submittedName>
</protein>
<sequence>MTAPLDPHSSVQKTRALLLSAQQRYENRNPESARLHQEATQYLPGGNTRSVLHTSPFPICMRKGHGNRLVDHDGHEYLDFLGEMTAGLYGHSHPKIREAIISTTNEVGLNLGASTSAEVRLAKTICERVASIEQVRFCNSGTEANLYALSVARQVTGLSKVIVFEGGYHGGLLYFGDGIAANNVDKEDWILGQYNDAEGARRLIAEHKGTAAAVLVETMQGSGGCIPGSAEFLHAVQDAAKENGLLFILDEVVTFRLAPGGLQSHILHHENGGPLRPDLTTLGKSIAGGMTIGAFGGRRDLLAVYDPRKRQINHSGTFNNNSLAMNVGHVALSSIYTPDACVALNALGDELRHGLQELARGTKMVVIGVGAVLNFHFLPQPDLESPALKVKDVRDVTVSPDSAEFLLKDLLWFHLLEHGIWIARRGMVSLMLDTTREDVETFLQAVGGFLKEFEDLVRF</sequence>
<dbReference type="Proteomes" id="UP001177260">
    <property type="component" value="Unassembled WGS sequence"/>
</dbReference>
<dbReference type="EMBL" id="JAOPJF010000091">
    <property type="protein sequence ID" value="KAK1140084.1"/>
    <property type="molecule type" value="Genomic_DNA"/>
</dbReference>